<dbReference type="EMBL" id="JAOYFB010000004">
    <property type="protein sequence ID" value="KAK4013901.1"/>
    <property type="molecule type" value="Genomic_DNA"/>
</dbReference>
<evidence type="ECO:0000313" key="2">
    <source>
        <dbReference type="Proteomes" id="UP001234178"/>
    </source>
</evidence>
<accession>A0ABQ9ZMK5</accession>
<evidence type="ECO:0000313" key="1">
    <source>
        <dbReference type="EMBL" id="KAK4013901.1"/>
    </source>
</evidence>
<keyword evidence="2" id="KW-1185">Reference proteome</keyword>
<protein>
    <submittedName>
        <fullName evidence="1">Uncharacterized protein</fullName>
    </submittedName>
</protein>
<reference evidence="1 2" key="1">
    <citation type="journal article" date="2023" name="Nucleic Acids Res.">
        <title>The hologenome of Daphnia magna reveals possible DNA methylation and microbiome-mediated evolution of the host genome.</title>
        <authorList>
            <person name="Chaturvedi A."/>
            <person name="Li X."/>
            <person name="Dhandapani V."/>
            <person name="Marshall H."/>
            <person name="Kissane S."/>
            <person name="Cuenca-Cambronero M."/>
            <person name="Asole G."/>
            <person name="Calvet F."/>
            <person name="Ruiz-Romero M."/>
            <person name="Marangio P."/>
            <person name="Guigo R."/>
            <person name="Rago D."/>
            <person name="Mirbahai L."/>
            <person name="Eastwood N."/>
            <person name="Colbourne J.K."/>
            <person name="Zhou J."/>
            <person name="Mallon E."/>
            <person name="Orsini L."/>
        </authorList>
    </citation>
    <scope>NUCLEOTIDE SEQUENCE [LARGE SCALE GENOMIC DNA]</scope>
    <source>
        <strain evidence="1">LRV0_1</strain>
    </source>
</reference>
<dbReference type="Proteomes" id="UP001234178">
    <property type="component" value="Unassembled WGS sequence"/>
</dbReference>
<proteinExistence type="predicted"/>
<sequence length="119" mass="13947">MGLRKNTLVLTTFLFHCSNITDWTSGLTSIYYAEDVSSIPGAVFYLPPYKMLVCVRVHLNNRSFGISRSYPVKNLLRSDINTTREYLVHTFRIHWVFIAQNVQYFDRSTRALWMDNGQF</sequence>
<comment type="caution">
    <text evidence="1">The sequence shown here is derived from an EMBL/GenBank/DDBJ whole genome shotgun (WGS) entry which is preliminary data.</text>
</comment>
<gene>
    <name evidence="1" type="ORF">OUZ56_026453</name>
</gene>
<name>A0ABQ9ZMK5_9CRUS</name>
<organism evidence="1 2">
    <name type="scientific">Daphnia magna</name>
    <dbReference type="NCBI Taxonomy" id="35525"/>
    <lineage>
        <taxon>Eukaryota</taxon>
        <taxon>Metazoa</taxon>
        <taxon>Ecdysozoa</taxon>
        <taxon>Arthropoda</taxon>
        <taxon>Crustacea</taxon>
        <taxon>Branchiopoda</taxon>
        <taxon>Diplostraca</taxon>
        <taxon>Cladocera</taxon>
        <taxon>Anomopoda</taxon>
        <taxon>Daphniidae</taxon>
        <taxon>Daphnia</taxon>
    </lineage>
</organism>